<reference evidence="1" key="2">
    <citation type="submission" date="2022-01" db="EMBL/GenBank/DDBJ databases">
        <authorList>
            <person name="Yamashiro T."/>
            <person name="Shiraishi A."/>
            <person name="Satake H."/>
            <person name="Nakayama K."/>
        </authorList>
    </citation>
    <scope>NUCLEOTIDE SEQUENCE</scope>
</reference>
<gene>
    <name evidence="1" type="ORF">Tco_0953392</name>
</gene>
<proteinExistence type="predicted"/>
<comment type="caution">
    <text evidence="1">The sequence shown here is derived from an EMBL/GenBank/DDBJ whole genome shotgun (WGS) entry which is preliminary data.</text>
</comment>
<evidence type="ECO:0000313" key="1">
    <source>
        <dbReference type="EMBL" id="GJT44677.1"/>
    </source>
</evidence>
<reference evidence="1" key="1">
    <citation type="journal article" date="2022" name="Int. J. Mol. Sci.">
        <title>Draft Genome of Tanacetum Coccineum: Genomic Comparison of Closely Related Tanacetum-Family Plants.</title>
        <authorList>
            <person name="Yamashiro T."/>
            <person name="Shiraishi A."/>
            <person name="Nakayama K."/>
            <person name="Satake H."/>
        </authorList>
    </citation>
    <scope>NUCLEOTIDE SEQUENCE</scope>
</reference>
<protein>
    <submittedName>
        <fullName evidence="1">Uncharacterized protein</fullName>
    </submittedName>
</protein>
<dbReference type="Proteomes" id="UP001151760">
    <property type="component" value="Unassembled WGS sequence"/>
</dbReference>
<evidence type="ECO:0000313" key="2">
    <source>
        <dbReference type="Proteomes" id="UP001151760"/>
    </source>
</evidence>
<accession>A0ABQ5E0H0</accession>
<organism evidence="1 2">
    <name type="scientific">Tanacetum coccineum</name>
    <dbReference type="NCBI Taxonomy" id="301880"/>
    <lineage>
        <taxon>Eukaryota</taxon>
        <taxon>Viridiplantae</taxon>
        <taxon>Streptophyta</taxon>
        <taxon>Embryophyta</taxon>
        <taxon>Tracheophyta</taxon>
        <taxon>Spermatophyta</taxon>
        <taxon>Magnoliopsida</taxon>
        <taxon>eudicotyledons</taxon>
        <taxon>Gunneridae</taxon>
        <taxon>Pentapetalae</taxon>
        <taxon>asterids</taxon>
        <taxon>campanulids</taxon>
        <taxon>Asterales</taxon>
        <taxon>Asteraceae</taxon>
        <taxon>Asteroideae</taxon>
        <taxon>Anthemideae</taxon>
        <taxon>Anthemidinae</taxon>
        <taxon>Tanacetum</taxon>
    </lineage>
</organism>
<sequence>MDITITLSPITPLDVQFNTSSPSPPIFGHPIPWNLLEAHGDLFYWFIFKPVLIPWLLVGDLCSWGLFPGGFTRWSSRSIVRVVSVALAWSAFAVSSKCLDGGGKGLTKTSLIIHLWDRHCNSEAQAITKHYLLNDLVAFDRAEDGFTLSLLDSLFSKGLRTVKSIPPKCRLGFSRVLKGALDNLVRETLAESSPLMLDLDEGDLDLSKRNLKQYKRKICDGYYIVVVRVLSSSGVAPYNNVTLQELKAKHPFKSAPSLLDTPIDHPHLISSQDVVLDRVKSFPQGTSCGRDGLRDQHLMDCLSGAVVAISDELISSITQVVNLFLAGKCPMMLGEYIASAPLMPLVKPGGGIGLIAVGTIWRCLVSKVSAFMIGHSLDGYLDDQSLVLGSLEVVRLYSMPKSTCIALLSLVGWNSVILALPYYTTENTPYGLVRRLDISMTALLLEIPWL</sequence>
<keyword evidence="2" id="KW-1185">Reference proteome</keyword>
<dbReference type="EMBL" id="BQNB010015834">
    <property type="protein sequence ID" value="GJT44677.1"/>
    <property type="molecule type" value="Genomic_DNA"/>
</dbReference>
<name>A0ABQ5E0H0_9ASTR</name>